<reference evidence="7 8" key="1">
    <citation type="submission" date="2019-07" db="EMBL/GenBank/DDBJ databases">
        <authorList>
            <person name="Hibberd C M."/>
            <person name="Gehrig L. J."/>
            <person name="Chang H.-W."/>
            <person name="Venkatesh S."/>
        </authorList>
    </citation>
    <scope>NUCLEOTIDE SEQUENCE [LARGE SCALE GENOMIC DNA]</scope>
    <source>
        <strain evidence="7">Blautia_luti_SSTS_Bg7063</strain>
    </source>
</reference>
<dbReference type="Pfam" id="PF04542">
    <property type="entry name" value="Sigma70_r2"/>
    <property type="match status" value="1"/>
</dbReference>
<dbReference type="PRINTS" id="PR00046">
    <property type="entry name" value="SIGMA70FCT"/>
</dbReference>
<dbReference type="InterPro" id="IPR007627">
    <property type="entry name" value="RNA_pol_sigma70_r2"/>
</dbReference>
<evidence type="ECO:0000313" key="7">
    <source>
        <dbReference type="EMBL" id="VUX33377.1"/>
    </source>
</evidence>
<evidence type="ECO:0000259" key="6">
    <source>
        <dbReference type="Pfam" id="PF04545"/>
    </source>
</evidence>
<dbReference type="Gene3D" id="1.10.1740.10">
    <property type="match status" value="1"/>
</dbReference>
<protein>
    <submittedName>
        <fullName evidence="7">RNA polymerase sigma factor SigA</fullName>
    </submittedName>
</protein>
<keyword evidence="8" id="KW-1185">Reference proteome</keyword>
<dbReference type="InterPro" id="IPR000943">
    <property type="entry name" value="RNA_pol_sigma70"/>
</dbReference>
<dbReference type="InterPro" id="IPR007630">
    <property type="entry name" value="RNA_pol_sigma70_r4"/>
</dbReference>
<dbReference type="Pfam" id="PF04545">
    <property type="entry name" value="Sigma70_r4"/>
    <property type="match status" value="1"/>
</dbReference>
<name>A0A564VMD2_9FIRM</name>
<evidence type="ECO:0000256" key="4">
    <source>
        <dbReference type="ARBA" id="ARBA00023163"/>
    </source>
</evidence>
<evidence type="ECO:0000256" key="2">
    <source>
        <dbReference type="ARBA" id="ARBA00023082"/>
    </source>
</evidence>
<keyword evidence="4" id="KW-0804">Transcription</keyword>
<evidence type="ECO:0000259" key="5">
    <source>
        <dbReference type="Pfam" id="PF04542"/>
    </source>
</evidence>
<keyword evidence="1" id="KW-0805">Transcription regulation</keyword>
<dbReference type="InterPro" id="IPR014284">
    <property type="entry name" value="RNA_pol_sigma-70_dom"/>
</dbReference>
<dbReference type="PANTHER" id="PTHR30603:SF47">
    <property type="entry name" value="RNA POLYMERASE SIGMA FACTOR SIGD, CHLOROPLASTIC"/>
    <property type="match status" value="1"/>
</dbReference>
<dbReference type="AlphaFoldDB" id="A0A564VMD2"/>
<dbReference type="CDD" id="cd06171">
    <property type="entry name" value="Sigma70_r4"/>
    <property type="match status" value="1"/>
</dbReference>
<accession>A0A564VMD2</accession>
<feature type="domain" description="RNA polymerase sigma-70 region 2" evidence="5">
    <location>
        <begin position="23"/>
        <end position="89"/>
    </location>
</feature>
<dbReference type="RefSeq" id="WP_144092970.1">
    <property type="nucleotide sequence ID" value="NZ_CABHMX010000009.1"/>
</dbReference>
<dbReference type="GO" id="GO:0003677">
    <property type="term" value="F:DNA binding"/>
    <property type="evidence" value="ECO:0007669"/>
    <property type="project" value="UniProtKB-KW"/>
</dbReference>
<keyword evidence="2" id="KW-0731">Sigma factor</keyword>
<dbReference type="PANTHER" id="PTHR30603">
    <property type="entry name" value="RNA POLYMERASE SIGMA FACTOR RPO"/>
    <property type="match status" value="1"/>
</dbReference>
<dbReference type="SUPFAM" id="SSF88946">
    <property type="entry name" value="Sigma2 domain of RNA polymerase sigma factors"/>
    <property type="match status" value="1"/>
</dbReference>
<gene>
    <name evidence="7" type="primary">sigA_2</name>
    <name evidence="7" type="ORF">RSSSTS7063_02569</name>
</gene>
<dbReference type="InterPro" id="IPR013325">
    <property type="entry name" value="RNA_pol_sigma_r2"/>
</dbReference>
<evidence type="ECO:0000256" key="3">
    <source>
        <dbReference type="ARBA" id="ARBA00023125"/>
    </source>
</evidence>
<sequence length="289" mass="33652">MTNEQLALRIKAGEDVADNMLQLYQQNMGIIKDYARKYRSMAEEEDLQQEAYFAICKAVDSYDPDKGVSFLSWAVYWIRQQLLRYCQNNGTVRIPVHASERVRKYKAFQNAFRIHVGRYPNEREYCYYLGIKDTTLRKIQADERKADIGSIDVPVRGLEDNLATIGDTVIDPEDKYENMLDEVKQQELKAIIWPMVDELPGRMPAVLRARFQENLSLQETAARNGITIERVRQQQNEALKQLKRPRRARYLRPFLEDGYIYSKALHGNGATSFNRTWTSSTERVALQVL</sequence>
<dbReference type="SUPFAM" id="SSF88659">
    <property type="entry name" value="Sigma3 and sigma4 domains of RNA polymerase sigma factors"/>
    <property type="match status" value="2"/>
</dbReference>
<evidence type="ECO:0000313" key="8">
    <source>
        <dbReference type="Proteomes" id="UP000408482"/>
    </source>
</evidence>
<dbReference type="GO" id="GO:0006352">
    <property type="term" value="P:DNA-templated transcription initiation"/>
    <property type="evidence" value="ECO:0007669"/>
    <property type="project" value="InterPro"/>
</dbReference>
<dbReference type="Gene3D" id="1.20.140.160">
    <property type="match status" value="1"/>
</dbReference>
<dbReference type="GO" id="GO:0016987">
    <property type="term" value="F:sigma factor activity"/>
    <property type="evidence" value="ECO:0007669"/>
    <property type="project" value="UniProtKB-KW"/>
</dbReference>
<dbReference type="InterPro" id="IPR013324">
    <property type="entry name" value="RNA_pol_sigma_r3/r4-like"/>
</dbReference>
<dbReference type="InterPro" id="IPR050239">
    <property type="entry name" value="Sigma-70_RNA_pol_init_factors"/>
</dbReference>
<evidence type="ECO:0000256" key="1">
    <source>
        <dbReference type="ARBA" id="ARBA00023015"/>
    </source>
</evidence>
<dbReference type="Proteomes" id="UP000408482">
    <property type="component" value="Unassembled WGS sequence"/>
</dbReference>
<organism evidence="7 8">
    <name type="scientific">Blautia luti</name>
    <dbReference type="NCBI Taxonomy" id="89014"/>
    <lineage>
        <taxon>Bacteria</taxon>
        <taxon>Bacillati</taxon>
        <taxon>Bacillota</taxon>
        <taxon>Clostridia</taxon>
        <taxon>Lachnospirales</taxon>
        <taxon>Lachnospiraceae</taxon>
        <taxon>Blautia</taxon>
    </lineage>
</organism>
<proteinExistence type="predicted"/>
<keyword evidence="3" id="KW-0238">DNA-binding</keyword>
<feature type="domain" description="RNA polymerase sigma-70 region 4" evidence="6">
    <location>
        <begin position="197"/>
        <end position="243"/>
    </location>
</feature>
<dbReference type="EMBL" id="CABHNW010000030">
    <property type="protein sequence ID" value="VUX33377.1"/>
    <property type="molecule type" value="Genomic_DNA"/>
</dbReference>
<dbReference type="NCBIfam" id="TIGR02937">
    <property type="entry name" value="sigma70-ECF"/>
    <property type="match status" value="1"/>
</dbReference>